<dbReference type="GO" id="GO:0007165">
    <property type="term" value="P:signal transduction"/>
    <property type="evidence" value="ECO:0007669"/>
    <property type="project" value="UniProtKB-KW"/>
</dbReference>
<keyword evidence="4" id="KW-0812">Transmembrane</keyword>
<evidence type="ECO:0000256" key="4">
    <source>
        <dbReference type="SAM" id="Phobius"/>
    </source>
</evidence>
<evidence type="ECO:0000313" key="6">
    <source>
        <dbReference type="EMBL" id="RXJ85437.1"/>
    </source>
</evidence>
<organism evidence="6 7">
    <name type="scientific">Arcobacter cloacae</name>
    <dbReference type="NCBI Taxonomy" id="1054034"/>
    <lineage>
        <taxon>Bacteria</taxon>
        <taxon>Pseudomonadati</taxon>
        <taxon>Campylobacterota</taxon>
        <taxon>Epsilonproteobacteria</taxon>
        <taxon>Campylobacterales</taxon>
        <taxon>Arcobacteraceae</taxon>
        <taxon>Arcobacter</taxon>
    </lineage>
</organism>
<sequence>MENAKKYLVASYAVTLFSIGFLSYLSSLNSQNILIFSLVFIALISVIFFYGINLLKSKKEEIIFSEIEKKDNFLENDFLEDLNKVSFEFSNNIFKSKIDSKTKNEDFQQIANNINKSIDNLSSSFEQILDFFEKFQKNDFTVEIKSNQTEQLELLIQSVNKLNVKISKMLLSSLKNGTAFKQNADKLRNNMELLSTNIFNQAAILEQTSSLVDEITKSVKNNSVDVDKMLSYSNELLISVNKGFDSAKNSATLMDNINEKTKAIQEAITIIDQIAFQTNILSLNAAVEAATAGEAGKGFAVVAQEVRNLASRSAQAAKEIKTLVESATKETNNGKTASVEMIKEYNVLSENINKTKGIIENVSFSLKEQEKGIEQVNVAIFDLDKATQQNALKAQETKDIANQNDEMATTMVRDTNKTNFFGRDEFNNSKKS</sequence>
<keyword evidence="4" id="KW-1133">Transmembrane helix</keyword>
<dbReference type="RefSeq" id="WP_128985661.1">
    <property type="nucleotide sequence ID" value="NZ_PDJZ01000002.1"/>
</dbReference>
<dbReference type="PROSITE" id="PS50111">
    <property type="entry name" value="CHEMOTAXIS_TRANSDUC_2"/>
    <property type="match status" value="1"/>
</dbReference>
<proteinExistence type="inferred from homology"/>
<dbReference type="GO" id="GO:0004888">
    <property type="term" value="F:transmembrane signaling receptor activity"/>
    <property type="evidence" value="ECO:0007669"/>
    <property type="project" value="TreeGrafter"/>
</dbReference>
<evidence type="ECO:0000256" key="2">
    <source>
        <dbReference type="ARBA" id="ARBA00029447"/>
    </source>
</evidence>
<dbReference type="Gene3D" id="1.10.287.950">
    <property type="entry name" value="Methyl-accepting chemotaxis protein"/>
    <property type="match status" value="1"/>
</dbReference>
<dbReference type="GO" id="GO:0005886">
    <property type="term" value="C:plasma membrane"/>
    <property type="evidence" value="ECO:0007669"/>
    <property type="project" value="TreeGrafter"/>
</dbReference>
<feature type="transmembrane region" description="Helical" evidence="4">
    <location>
        <begin position="7"/>
        <end position="27"/>
    </location>
</feature>
<dbReference type="OrthoDB" id="5298208at2"/>
<evidence type="ECO:0000259" key="5">
    <source>
        <dbReference type="PROSITE" id="PS50111"/>
    </source>
</evidence>
<dbReference type="GO" id="GO:0006935">
    <property type="term" value="P:chemotaxis"/>
    <property type="evidence" value="ECO:0007669"/>
    <property type="project" value="UniProtKB-KW"/>
</dbReference>
<dbReference type="PANTHER" id="PTHR43531:SF11">
    <property type="entry name" value="METHYL-ACCEPTING CHEMOTAXIS PROTEIN 3"/>
    <property type="match status" value="1"/>
</dbReference>
<keyword evidence="4" id="KW-0472">Membrane</keyword>
<dbReference type="InterPro" id="IPR051310">
    <property type="entry name" value="MCP_chemotaxis"/>
</dbReference>
<dbReference type="InterPro" id="IPR004089">
    <property type="entry name" value="MCPsignal_dom"/>
</dbReference>
<protein>
    <recommendedName>
        <fullName evidence="5">Methyl-accepting transducer domain-containing protein</fullName>
    </recommendedName>
</protein>
<accession>A0A4Q0ZG21</accession>
<dbReference type="PANTHER" id="PTHR43531">
    <property type="entry name" value="PROTEIN ICFG"/>
    <property type="match status" value="1"/>
</dbReference>
<feature type="transmembrane region" description="Helical" evidence="4">
    <location>
        <begin position="33"/>
        <end position="55"/>
    </location>
</feature>
<keyword evidence="1" id="KW-0145">Chemotaxis</keyword>
<comment type="caution">
    <text evidence="6">The sequence shown here is derived from an EMBL/GenBank/DDBJ whole genome shotgun (WGS) entry which is preliminary data.</text>
</comment>
<name>A0A4Q0ZG21_9BACT</name>
<dbReference type="SMART" id="SM00283">
    <property type="entry name" value="MA"/>
    <property type="match status" value="1"/>
</dbReference>
<dbReference type="EMBL" id="PDJZ01000002">
    <property type="protein sequence ID" value="RXJ85437.1"/>
    <property type="molecule type" value="Genomic_DNA"/>
</dbReference>
<dbReference type="Pfam" id="PF00015">
    <property type="entry name" value="MCPsignal"/>
    <property type="match status" value="1"/>
</dbReference>
<reference evidence="6 7" key="1">
    <citation type="submission" date="2017-10" db="EMBL/GenBank/DDBJ databases">
        <title>Genomics of the genus Arcobacter.</title>
        <authorList>
            <person name="Perez-Cataluna A."/>
            <person name="Figueras M.J."/>
        </authorList>
    </citation>
    <scope>NUCLEOTIDE SEQUENCE [LARGE SCALE GENOMIC DNA]</scope>
    <source>
        <strain evidence="6 7">F26</strain>
    </source>
</reference>
<dbReference type="AlphaFoldDB" id="A0A4Q0ZG21"/>
<dbReference type="Proteomes" id="UP000290870">
    <property type="component" value="Unassembled WGS sequence"/>
</dbReference>
<dbReference type="SUPFAM" id="SSF58104">
    <property type="entry name" value="Methyl-accepting chemotaxis protein (MCP) signaling domain"/>
    <property type="match status" value="1"/>
</dbReference>
<evidence type="ECO:0000256" key="3">
    <source>
        <dbReference type="PROSITE-ProRule" id="PRU00284"/>
    </source>
</evidence>
<gene>
    <name evidence="6" type="ORF">CRU90_02340</name>
</gene>
<evidence type="ECO:0000313" key="7">
    <source>
        <dbReference type="Proteomes" id="UP000290870"/>
    </source>
</evidence>
<feature type="domain" description="Methyl-accepting transducer" evidence="5">
    <location>
        <begin position="176"/>
        <end position="405"/>
    </location>
</feature>
<keyword evidence="3" id="KW-0807">Transducer</keyword>
<evidence type="ECO:0000256" key="1">
    <source>
        <dbReference type="ARBA" id="ARBA00022500"/>
    </source>
</evidence>
<comment type="similarity">
    <text evidence="2">Belongs to the methyl-accepting chemotaxis (MCP) protein family.</text>
</comment>